<name>A0ABU9TKX4_9GAMM</name>
<organism evidence="2 3">
    <name type="scientific">Pseudoalteromonas arctica</name>
    <dbReference type="NCBI Taxonomy" id="394751"/>
    <lineage>
        <taxon>Bacteria</taxon>
        <taxon>Pseudomonadati</taxon>
        <taxon>Pseudomonadota</taxon>
        <taxon>Gammaproteobacteria</taxon>
        <taxon>Alteromonadales</taxon>
        <taxon>Pseudoalteromonadaceae</taxon>
        <taxon>Pseudoalteromonas</taxon>
    </lineage>
</organism>
<evidence type="ECO:0000259" key="1">
    <source>
        <dbReference type="PROSITE" id="PS50234"/>
    </source>
</evidence>
<protein>
    <submittedName>
        <fullName evidence="2">VWA domain-containing protein</fullName>
    </submittedName>
</protein>
<gene>
    <name evidence="2" type="ORF">WNY57_18175</name>
</gene>
<keyword evidence="3" id="KW-1185">Reference proteome</keyword>
<dbReference type="InterPro" id="IPR036465">
    <property type="entry name" value="vWFA_dom_sf"/>
</dbReference>
<dbReference type="SMART" id="SM00327">
    <property type="entry name" value="VWA"/>
    <property type="match status" value="1"/>
</dbReference>
<evidence type="ECO:0000313" key="3">
    <source>
        <dbReference type="Proteomes" id="UP001457661"/>
    </source>
</evidence>
<sequence>MELNKFVATKARPLPVIIMADTSGSMGIEGKIEALNSALKDMITSFSTEGRMRAEIHLTVVTFGGSAKTHLKMIPAHQIEHVDTLVADGGTPLGKACDLVRGIIEDKELIPSRAYRPVIILASDGYPTDAYQASFTKLLESDRAKKATRFALSIGADADNELLKSFGNDLEAPLFYAKNASEISRFFRAVTMSVSNHSRSQKPNDVMTLDYVVEELADDDLDIPL</sequence>
<dbReference type="Gene3D" id="3.40.50.410">
    <property type="entry name" value="von Willebrand factor, type A domain"/>
    <property type="match status" value="1"/>
</dbReference>
<dbReference type="Pfam" id="PF00092">
    <property type="entry name" value="VWA"/>
    <property type="match status" value="1"/>
</dbReference>
<accession>A0ABU9TKX4</accession>
<dbReference type="InterPro" id="IPR002035">
    <property type="entry name" value="VWF_A"/>
</dbReference>
<comment type="caution">
    <text evidence="2">The sequence shown here is derived from an EMBL/GenBank/DDBJ whole genome shotgun (WGS) entry which is preliminary data.</text>
</comment>
<dbReference type="PROSITE" id="PS50234">
    <property type="entry name" value="VWFA"/>
    <property type="match status" value="1"/>
</dbReference>
<proteinExistence type="predicted"/>
<dbReference type="RefSeq" id="WP_024596476.1">
    <property type="nucleotide sequence ID" value="NZ_JBBMQX010000018.1"/>
</dbReference>
<dbReference type="EMBL" id="JBBMQX010000018">
    <property type="protein sequence ID" value="MEM5534366.1"/>
    <property type="molecule type" value="Genomic_DNA"/>
</dbReference>
<reference evidence="2 3" key="1">
    <citation type="submission" date="2024-03" db="EMBL/GenBank/DDBJ databases">
        <title>Community enrichment and isolation of bacterial strains for fucoidan degradation.</title>
        <authorList>
            <person name="Sichert A."/>
        </authorList>
    </citation>
    <scope>NUCLEOTIDE SEQUENCE [LARGE SCALE GENOMIC DNA]</scope>
    <source>
        <strain evidence="2 3">AS26</strain>
    </source>
</reference>
<feature type="domain" description="VWFA" evidence="1">
    <location>
        <begin position="15"/>
        <end position="190"/>
    </location>
</feature>
<evidence type="ECO:0000313" key="2">
    <source>
        <dbReference type="EMBL" id="MEM5534366.1"/>
    </source>
</evidence>
<dbReference type="Proteomes" id="UP001457661">
    <property type="component" value="Unassembled WGS sequence"/>
</dbReference>
<dbReference type="SUPFAM" id="SSF53300">
    <property type="entry name" value="vWA-like"/>
    <property type="match status" value="1"/>
</dbReference>